<comment type="similarity">
    <text evidence="1">Belongs to the peptidase S49 family.</text>
</comment>
<protein>
    <submittedName>
        <fullName evidence="7">Signal peptide peptidase SppA, 36K type</fullName>
    </submittedName>
</protein>
<dbReference type="InterPro" id="IPR002142">
    <property type="entry name" value="Peptidase_S49"/>
</dbReference>
<evidence type="ECO:0000313" key="8">
    <source>
        <dbReference type="Proteomes" id="UP000006377"/>
    </source>
</evidence>
<evidence type="ECO:0000256" key="1">
    <source>
        <dbReference type="ARBA" id="ARBA00008683"/>
    </source>
</evidence>
<gene>
    <name evidence="7" type="ordered locus">Plav_0148</name>
</gene>
<sequence>MPLDADAITDRRRLKRRLFFWRAGAIVAVALALLVLAAESGIYLPRAHIARVTIDGVIVHDRYQNEMFKKLAEDSSVRGVILSIDSPGGTTTGAEALYEAVRELAEKKPVVAVLGTVAASGGYIAALSADHIVSRGNTITGSIGVVFQWAQLEKLLGNIGVEVREVKSSPLKAEPSPFHTTNPEALKVTRELIDSSYDWFLRLVTIRRGLDEATARMVGDGRVYTGWQAVENGLVDELGGEDEAIAWLAKEHKIDASLPVRDRTPAYPDLGMASFTGKALGEAAVTAIDGLTGKTQQTKRLTLDGLTSVWQPDR</sequence>
<evidence type="ECO:0000259" key="6">
    <source>
        <dbReference type="Pfam" id="PF01343"/>
    </source>
</evidence>
<dbReference type="CDD" id="cd07023">
    <property type="entry name" value="S49_Sppa_N_C"/>
    <property type="match status" value="1"/>
</dbReference>
<evidence type="ECO:0000256" key="5">
    <source>
        <dbReference type="SAM" id="Phobius"/>
    </source>
</evidence>
<dbReference type="RefSeq" id="WP_011995062.1">
    <property type="nucleotide sequence ID" value="NC_009719.1"/>
</dbReference>
<reference evidence="7 8" key="1">
    <citation type="journal article" date="2011" name="Stand. Genomic Sci.">
        <title>Complete genome sequence of Parvibaculum lavamentivorans type strain (DS-1(T)).</title>
        <authorList>
            <person name="Schleheck D."/>
            <person name="Weiss M."/>
            <person name="Pitluck S."/>
            <person name="Bruce D."/>
            <person name="Land M.L."/>
            <person name="Han S."/>
            <person name="Saunders E."/>
            <person name="Tapia R."/>
            <person name="Detter C."/>
            <person name="Brettin T."/>
            <person name="Han J."/>
            <person name="Woyke T."/>
            <person name="Goodwin L."/>
            <person name="Pennacchio L."/>
            <person name="Nolan M."/>
            <person name="Cook A.M."/>
            <person name="Kjelleberg S."/>
            <person name="Thomas T."/>
        </authorList>
    </citation>
    <scope>NUCLEOTIDE SEQUENCE [LARGE SCALE GENOMIC DNA]</scope>
    <source>
        <strain evidence="8">DS-1 / DSM 13023 / NCIMB 13966</strain>
    </source>
</reference>
<dbReference type="Gene3D" id="3.90.226.10">
    <property type="entry name" value="2-enoyl-CoA Hydratase, Chain A, domain 1"/>
    <property type="match status" value="1"/>
</dbReference>
<accession>A7HPD8</accession>
<evidence type="ECO:0000256" key="3">
    <source>
        <dbReference type="ARBA" id="ARBA00022801"/>
    </source>
</evidence>
<keyword evidence="3" id="KW-0378">Hydrolase</keyword>
<dbReference type="OrthoDB" id="9764363at2"/>
<dbReference type="AlphaFoldDB" id="A7HPD8"/>
<organism evidence="7 8">
    <name type="scientific">Parvibaculum lavamentivorans (strain DS-1 / DSM 13023 / NCIMB 13966)</name>
    <dbReference type="NCBI Taxonomy" id="402881"/>
    <lineage>
        <taxon>Bacteria</taxon>
        <taxon>Pseudomonadati</taxon>
        <taxon>Pseudomonadota</taxon>
        <taxon>Alphaproteobacteria</taxon>
        <taxon>Hyphomicrobiales</taxon>
        <taxon>Parvibaculaceae</taxon>
        <taxon>Parvibaculum</taxon>
    </lineage>
</organism>
<keyword evidence="5" id="KW-0472">Membrane</keyword>
<evidence type="ECO:0000313" key="7">
    <source>
        <dbReference type="EMBL" id="ABS61771.1"/>
    </source>
</evidence>
<dbReference type="NCBIfam" id="TIGR00706">
    <property type="entry name" value="SppA_dom"/>
    <property type="match status" value="1"/>
</dbReference>
<evidence type="ECO:0000256" key="2">
    <source>
        <dbReference type="ARBA" id="ARBA00022670"/>
    </source>
</evidence>
<proteinExistence type="inferred from homology"/>
<dbReference type="HOGENOM" id="CLU_046540_0_0_5"/>
<dbReference type="STRING" id="402881.Plav_0148"/>
<dbReference type="KEGG" id="pla:Plav_0148"/>
<dbReference type="PANTHER" id="PTHR42987:SF6">
    <property type="entry name" value="PROTEINASE IV"/>
    <property type="match status" value="1"/>
</dbReference>
<dbReference type="GO" id="GO:0008236">
    <property type="term" value="F:serine-type peptidase activity"/>
    <property type="evidence" value="ECO:0007669"/>
    <property type="project" value="UniProtKB-KW"/>
</dbReference>
<keyword evidence="8" id="KW-1185">Reference proteome</keyword>
<keyword evidence="4" id="KW-0720">Serine protease</keyword>
<keyword evidence="2" id="KW-0645">Protease</keyword>
<dbReference type="Gene3D" id="6.20.330.10">
    <property type="match status" value="1"/>
</dbReference>
<dbReference type="PANTHER" id="PTHR42987">
    <property type="entry name" value="PEPTIDASE S49"/>
    <property type="match status" value="1"/>
</dbReference>
<name>A7HPD8_PARL1</name>
<feature type="transmembrane region" description="Helical" evidence="5">
    <location>
        <begin position="19"/>
        <end position="38"/>
    </location>
</feature>
<keyword evidence="5" id="KW-1133">Transmembrane helix</keyword>
<evidence type="ECO:0000256" key="4">
    <source>
        <dbReference type="ARBA" id="ARBA00022825"/>
    </source>
</evidence>
<keyword evidence="5" id="KW-0812">Transmembrane</keyword>
<dbReference type="eggNOG" id="COG0616">
    <property type="taxonomic scope" value="Bacteria"/>
</dbReference>
<dbReference type="SUPFAM" id="SSF52096">
    <property type="entry name" value="ClpP/crotonase"/>
    <property type="match status" value="1"/>
</dbReference>
<dbReference type="EMBL" id="CP000774">
    <property type="protein sequence ID" value="ABS61771.1"/>
    <property type="molecule type" value="Genomic_DNA"/>
</dbReference>
<dbReference type="InterPro" id="IPR029045">
    <property type="entry name" value="ClpP/crotonase-like_dom_sf"/>
</dbReference>
<dbReference type="InterPro" id="IPR004635">
    <property type="entry name" value="Pept_S49_SppA"/>
</dbReference>
<dbReference type="Proteomes" id="UP000006377">
    <property type="component" value="Chromosome"/>
</dbReference>
<dbReference type="GO" id="GO:0006508">
    <property type="term" value="P:proteolysis"/>
    <property type="evidence" value="ECO:0007669"/>
    <property type="project" value="UniProtKB-KW"/>
</dbReference>
<dbReference type="InterPro" id="IPR047272">
    <property type="entry name" value="S49_SppA_C"/>
</dbReference>
<feature type="domain" description="Peptidase S49" evidence="6">
    <location>
        <begin position="104"/>
        <end position="254"/>
    </location>
</feature>
<dbReference type="Pfam" id="PF01343">
    <property type="entry name" value="Peptidase_S49"/>
    <property type="match status" value="1"/>
</dbReference>